<dbReference type="PANTHER" id="PTHR46401:SF2">
    <property type="entry name" value="GLYCOSYLTRANSFERASE WBBK-RELATED"/>
    <property type="match status" value="1"/>
</dbReference>
<protein>
    <submittedName>
        <fullName evidence="4">Glycosyltransferase family 1 protein</fullName>
    </submittedName>
</protein>
<organism evidence="4 5">
    <name type="scientific">Prevotella heparinolytica</name>
    <dbReference type="NCBI Taxonomy" id="28113"/>
    <lineage>
        <taxon>Bacteria</taxon>
        <taxon>Pseudomonadati</taxon>
        <taxon>Bacteroidota</taxon>
        <taxon>Bacteroidia</taxon>
        <taxon>Bacteroidales</taxon>
        <taxon>Bacteroidaceae</taxon>
        <taxon>Bacteroides</taxon>
    </lineage>
</organism>
<evidence type="ECO:0000313" key="4">
    <source>
        <dbReference type="EMBL" id="RRD92230.1"/>
    </source>
</evidence>
<dbReference type="EMBL" id="RQYF01000013">
    <property type="protein sequence ID" value="RRD92230.1"/>
    <property type="molecule type" value="Genomic_DNA"/>
</dbReference>
<dbReference type="PANTHER" id="PTHR46401">
    <property type="entry name" value="GLYCOSYLTRANSFERASE WBBK-RELATED"/>
    <property type="match status" value="1"/>
</dbReference>
<dbReference type="Pfam" id="PF13439">
    <property type="entry name" value="Glyco_transf_4"/>
    <property type="match status" value="1"/>
</dbReference>
<sequence length="350" mass="41659">MIIFDCERMKYANNGFYSFCNYLAQALHEEARQNPEHPLSFYVPKRLVGIWGDDYRYIRVNSSLHRLFLYNPNITLWHSCCQITHYMPLRTRIVQTIHDLNYLYEPVPQEEKQRIIRRMGKHIKKVSQIVAISEWTKKDILNNFDVEDRPVRVIYNGCNVWNGPVEEPKRKPTRPFLFSISSMYPKKNFHVLACLLKDNDYELILAGAHNSPEYVRQIYEEAARWQVTDRIHLSGAIPESEKHWYLRHCTAFLFPSIAEGFGLPIIEAMQYGKPVFLSTHTCLPEIGKEHAYYFNYDFDREVMRSEFRKGLDDFYNGHKDPKRIKAHALSFSWENTAKQYWEVYKEVINR</sequence>
<evidence type="ECO:0000313" key="5">
    <source>
        <dbReference type="Proteomes" id="UP000279562"/>
    </source>
</evidence>
<dbReference type="Gene3D" id="3.40.50.2000">
    <property type="entry name" value="Glycogen Phosphorylase B"/>
    <property type="match status" value="2"/>
</dbReference>
<keyword evidence="1 4" id="KW-0808">Transferase</keyword>
<name>A0A3P2ADI4_9BACE</name>
<evidence type="ECO:0000259" key="3">
    <source>
        <dbReference type="Pfam" id="PF13439"/>
    </source>
</evidence>
<feature type="domain" description="Glycosyl transferase family 1" evidence="2">
    <location>
        <begin position="169"/>
        <end position="291"/>
    </location>
</feature>
<proteinExistence type="predicted"/>
<dbReference type="InterPro" id="IPR028098">
    <property type="entry name" value="Glyco_trans_4-like_N"/>
</dbReference>
<dbReference type="RefSeq" id="WP_125238763.1">
    <property type="nucleotide sequence ID" value="NZ_RQYF01000013.1"/>
</dbReference>
<dbReference type="GO" id="GO:0016757">
    <property type="term" value="F:glycosyltransferase activity"/>
    <property type="evidence" value="ECO:0007669"/>
    <property type="project" value="InterPro"/>
</dbReference>
<dbReference type="Proteomes" id="UP000279562">
    <property type="component" value="Unassembled WGS sequence"/>
</dbReference>
<feature type="domain" description="Glycosyltransferase subfamily 4-like N-terminal" evidence="3">
    <location>
        <begin position="55"/>
        <end position="159"/>
    </location>
</feature>
<accession>A0A3P2ADI4</accession>
<dbReference type="InterPro" id="IPR001296">
    <property type="entry name" value="Glyco_trans_1"/>
</dbReference>
<evidence type="ECO:0000256" key="1">
    <source>
        <dbReference type="ARBA" id="ARBA00022679"/>
    </source>
</evidence>
<keyword evidence="5" id="KW-1185">Reference proteome</keyword>
<comment type="caution">
    <text evidence="4">The sequence shown here is derived from an EMBL/GenBank/DDBJ whole genome shotgun (WGS) entry which is preliminary data.</text>
</comment>
<reference evidence="4 5" key="1">
    <citation type="submission" date="2018-11" db="EMBL/GenBank/DDBJ databases">
        <title>Genomes From Bacteria Associated with the Canine Oral Cavity: a Test Case for Automated Genome-Based Taxonomic Assignment.</title>
        <authorList>
            <person name="Coil D.A."/>
            <person name="Jospin G."/>
            <person name="Darling A.E."/>
            <person name="Wallis C."/>
            <person name="Davis I.J."/>
            <person name="Harris S."/>
            <person name="Eisen J.A."/>
            <person name="Holcombe L.J."/>
            <person name="O'Flynn C."/>
        </authorList>
    </citation>
    <scope>NUCLEOTIDE SEQUENCE [LARGE SCALE GENOMIC DNA]</scope>
    <source>
        <strain evidence="4 5">OH1047_COT-310</strain>
    </source>
</reference>
<dbReference type="AlphaFoldDB" id="A0A3P2ADI4"/>
<dbReference type="SUPFAM" id="SSF53756">
    <property type="entry name" value="UDP-Glycosyltransferase/glycogen phosphorylase"/>
    <property type="match status" value="1"/>
</dbReference>
<dbReference type="Pfam" id="PF00534">
    <property type="entry name" value="Glycos_transf_1"/>
    <property type="match status" value="1"/>
</dbReference>
<evidence type="ECO:0000259" key="2">
    <source>
        <dbReference type="Pfam" id="PF00534"/>
    </source>
</evidence>
<gene>
    <name evidence="4" type="ORF">EII33_04960</name>
</gene>
<dbReference type="CDD" id="cd03809">
    <property type="entry name" value="GT4_MtfB-like"/>
    <property type="match status" value="1"/>
</dbReference>